<dbReference type="EMBL" id="JAUTXU010000066">
    <property type="protein sequence ID" value="KAK3712912.1"/>
    <property type="molecule type" value="Genomic_DNA"/>
</dbReference>
<sequence>MSYRVEVSNNNRAMCQATHCKKEGIKILKGEIRQGVFVTIGENQSWKYRHWGCVTPLVIHNWKETSGMDMDLVDGYDTLPDEIKEKVKRALEQGHVDDEDWKGDLECNRYTGKKSQGMFVKTPKKKAKDDDDDEDDEEESPTKKKATKKRGRAKADDDEVDDEEPKPAAKKAKGRPKKAAKEIEEAEEAEPPKKAKGRPKKAKPAPTVDSDEAEAPAEEAEPALAKKSRAKRATAKAPDADNGDAEVKPQKRKGRGKKAAAEQD</sequence>
<accession>A0ACC3NAT1</accession>
<reference evidence="1" key="1">
    <citation type="submission" date="2023-07" db="EMBL/GenBank/DDBJ databases">
        <title>Black Yeasts Isolated from many extreme environments.</title>
        <authorList>
            <person name="Coleine C."/>
            <person name="Stajich J.E."/>
            <person name="Selbmann L."/>
        </authorList>
    </citation>
    <scope>NUCLEOTIDE SEQUENCE</scope>
    <source>
        <strain evidence="1">CCFEE 5714</strain>
    </source>
</reference>
<evidence type="ECO:0000313" key="2">
    <source>
        <dbReference type="Proteomes" id="UP001281147"/>
    </source>
</evidence>
<protein>
    <submittedName>
        <fullName evidence="1">Uncharacterized protein</fullName>
    </submittedName>
</protein>
<dbReference type="Proteomes" id="UP001281147">
    <property type="component" value="Unassembled WGS sequence"/>
</dbReference>
<name>A0ACC3NAT1_9PEZI</name>
<comment type="caution">
    <text evidence="1">The sequence shown here is derived from an EMBL/GenBank/DDBJ whole genome shotgun (WGS) entry which is preliminary data.</text>
</comment>
<evidence type="ECO:0000313" key="1">
    <source>
        <dbReference type="EMBL" id="KAK3712912.1"/>
    </source>
</evidence>
<gene>
    <name evidence="1" type="ORF">LTR37_008797</name>
</gene>
<keyword evidence="2" id="KW-1185">Reference proteome</keyword>
<organism evidence="1 2">
    <name type="scientific">Vermiconidia calcicola</name>
    <dbReference type="NCBI Taxonomy" id="1690605"/>
    <lineage>
        <taxon>Eukaryota</taxon>
        <taxon>Fungi</taxon>
        <taxon>Dikarya</taxon>
        <taxon>Ascomycota</taxon>
        <taxon>Pezizomycotina</taxon>
        <taxon>Dothideomycetes</taxon>
        <taxon>Dothideomycetidae</taxon>
        <taxon>Mycosphaerellales</taxon>
        <taxon>Extremaceae</taxon>
        <taxon>Vermiconidia</taxon>
    </lineage>
</organism>
<proteinExistence type="predicted"/>